<evidence type="ECO:0000313" key="2">
    <source>
        <dbReference type="Proteomes" id="UP000636661"/>
    </source>
</evidence>
<organism evidence="1 2">
    <name type="scientific">Streptomyces lavendofoliae</name>
    <dbReference type="NCBI Taxonomy" id="67314"/>
    <lineage>
        <taxon>Bacteria</taxon>
        <taxon>Bacillati</taxon>
        <taxon>Actinomycetota</taxon>
        <taxon>Actinomycetes</taxon>
        <taxon>Kitasatosporales</taxon>
        <taxon>Streptomycetaceae</taxon>
        <taxon>Streptomyces</taxon>
    </lineage>
</organism>
<reference evidence="1" key="1">
    <citation type="journal article" date="2014" name="Int. J. Syst. Evol. Microbiol.">
        <title>Complete genome sequence of Corynebacterium casei LMG S-19264T (=DSM 44701T), isolated from a smear-ripened cheese.</title>
        <authorList>
            <consortium name="US DOE Joint Genome Institute (JGI-PGF)"/>
            <person name="Walter F."/>
            <person name="Albersmeier A."/>
            <person name="Kalinowski J."/>
            <person name="Ruckert C."/>
        </authorList>
    </citation>
    <scope>NUCLEOTIDE SEQUENCE</scope>
    <source>
        <strain evidence="1">JCM 4391</strain>
    </source>
</reference>
<dbReference type="Proteomes" id="UP000636661">
    <property type="component" value="Unassembled WGS sequence"/>
</dbReference>
<name>A0A918HYS5_9ACTN</name>
<dbReference type="SUPFAM" id="SSF53756">
    <property type="entry name" value="UDP-Glycosyltransferase/glycogen phosphorylase"/>
    <property type="match status" value="1"/>
</dbReference>
<comment type="caution">
    <text evidence="1">The sequence shown here is derived from an EMBL/GenBank/DDBJ whole genome shotgun (WGS) entry which is preliminary data.</text>
</comment>
<reference evidence="1" key="2">
    <citation type="submission" date="2020-09" db="EMBL/GenBank/DDBJ databases">
        <authorList>
            <person name="Sun Q."/>
            <person name="Ohkuma M."/>
        </authorList>
    </citation>
    <scope>NUCLEOTIDE SEQUENCE</scope>
    <source>
        <strain evidence="1">JCM 4391</strain>
    </source>
</reference>
<keyword evidence="2" id="KW-1185">Reference proteome</keyword>
<evidence type="ECO:0000313" key="1">
    <source>
        <dbReference type="EMBL" id="GGU39995.1"/>
    </source>
</evidence>
<sequence>MPSDHSRIQVLSPRTWGEFGNYLAATSFSRVLRGAVDAEVTLLEAEPIVPWLGDAGAEIRAISLESPDAVTRTERYMALMSRLQERFPAGFEVDPGLRQAEALSGLVKHLRETTPDVVVGTKGFVARLCVAAVRLAGLRTRVVSHVTNPGLMDLPLHRSRHPDLTLVGLERAKERLLAEEGGDPDRIRVVGPLVAQHDLRDFMTGGRGGAPAASGPWGGDRAVPRLIVFCNRGGDTYLRLLEHLAERHPHIDLVFVGYDDAELARRAAASAAASRVTHWRFHSRLTQAEYFDYIDQAAKSPYGLLVSKAGPNTTLEAAYFGIPVLMLESGLPMEAWVPGLIAGHGLGRACDTPAELTRVLDDWLADPATIERHKRDVRVFARTVLDQEAVARRIGEAVRTVLEAR</sequence>
<dbReference type="Gene3D" id="3.40.50.2000">
    <property type="entry name" value="Glycogen Phosphorylase B"/>
    <property type="match status" value="1"/>
</dbReference>
<protein>
    <recommendedName>
        <fullName evidence="3">Moenomycin biosynthesis protein MoeGT1</fullName>
    </recommendedName>
</protein>
<proteinExistence type="predicted"/>
<evidence type="ECO:0008006" key="3">
    <source>
        <dbReference type="Google" id="ProtNLM"/>
    </source>
</evidence>
<dbReference type="EMBL" id="BMTP01000006">
    <property type="protein sequence ID" value="GGU39995.1"/>
    <property type="molecule type" value="Genomic_DNA"/>
</dbReference>
<dbReference type="AlphaFoldDB" id="A0A918HYS5"/>
<accession>A0A918HYS5</accession>
<dbReference type="RefSeq" id="WP_189551259.1">
    <property type="nucleotide sequence ID" value="NZ_BMTP01000006.1"/>
</dbReference>
<gene>
    <name evidence="1" type="ORF">GCM10010274_29590</name>
</gene>